<gene>
    <name evidence="2" type="ORF">GCM10022276_25980</name>
</gene>
<evidence type="ECO:0000313" key="3">
    <source>
        <dbReference type="Proteomes" id="UP001500827"/>
    </source>
</evidence>
<protein>
    <recommendedName>
        <fullName evidence="1">DUF3828 domain-containing protein</fullName>
    </recommendedName>
</protein>
<proteinExistence type="predicted"/>
<evidence type="ECO:0000313" key="2">
    <source>
        <dbReference type="EMBL" id="GAA3906263.1"/>
    </source>
</evidence>
<dbReference type="InterPro" id="IPR024289">
    <property type="entry name" value="DUF3828"/>
</dbReference>
<dbReference type="Gene3D" id="3.10.450.50">
    <property type="match status" value="1"/>
</dbReference>
<feature type="domain" description="DUF3828" evidence="1">
    <location>
        <begin position="20"/>
        <end position="131"/>
    </location>
</feature>
<name>A0ABP7LUS9_9SPHN</name>
<keyword evidence="3" id="KW-1185">Reference proteome</keyword>
<dbReference type="Pfam" id="PF12883">
    <property type="entry name" value="DUF3828"/>
    <property type="match status" value="1"/>
</dbReference>
<accession>A0ABP7LUS9</accession>
<sequence>MILFLLAAAAAQPAAETPRAFMQHLYASYRVRDYSPFDHPDRVFAPRLAAALAEDSKLANGEVGYLDGDPVCQCQDTAGMRATVVKVSQRDARNAVVEVSIGFTGDKPRKARFSLERGGSEWRIADVSSADEPSLLRAVEESNRKQRRKH</sequence>
<dbReference type="EMBL" id="BAABBM010000001">
    <property type="protein sequence ID" value="GAA3906263.1"/>
    <property type="molecule type" value="Genomic_DNA"/>
</dbReference>
<dbReference type="Proteomes" id="UP001500827">
    <property type="component" value="Unassembled WGS sequence"/>
</dbReference>
<comment type="caution">
    <text evidence="2">The sequence shown here is derived from an EMBL/GenBank/DDBJ whole genome shotgun (WGS) entry which is preliminary data.</text>
</comment>
<dbReference type="RefSeq" id="WP_344700122.1">
    <property type="nucleotide sequence ID" value="NZ_BAABBM010000001.1"/>
</dbReference>
<evidence type="ECO:0000259" key="1">
    <source>
        <dbReference type="Pfam" id="PF12883"/>
    </source>
</evidence>
<organism evidence="2 3">
    <name type="scientific">Sphingomonas limnosediminicola</name>
    <dbReference type="NCBI Taxonomy" id="940133"/>
    <lineage>
        <taxon>Bacteria</taxon>
        <taxon>Pseudomonadati</taxon>
        <taxon>Pseudomonadota</taxon>
        <taxon>Alphaproteobacteria</taxon>
        <taxon>Sphingomonadales</taxon>
        <taxon>Sphingomonadaceae</taxon>
        <taxon>Sphingomonas</taxon>
    </lineage>
</organism>
<reference evidence="3" key="1">
    <citation type="journal article" date="2019" name="Int. J. Syst. Evol. Microbiol.">
        <title>The Global Catalogue of Microorganisms (GCM) 10K type strain sequencing project: providing services to taxonomists for standard genome sequencing and annotation.</title>
        <authorList>
            <consortium name="The Broad Institute Genomics Platform"/>
            <consortium name="The Broad Institute Genome Sequencing Center for Infectious Disease"/>
            <person name="Wu L."/>
            <person name="Ma J."/>
        </authorList>
    </citation>
    <scope>NUCLEOTIDE SEQUENCE [LARGE SCALE GENOMIC DNA]</scope>
    <source>
        <strain evidence="3">JCM 17543</strain>
    </source>
</reference>